<evidence type="ECO:0000256" key="1">
    <source>
        <dbReference type="SAM" id="MobiDB-lite"/>
    </source>
</evidence>
<dbReference type="AlphaFoldDB" id="A0A371HBT3"/>
<proteinExistence type="predicted"/>
<comment type="caution">
    <text evidence="3">The sequence shown here is derived from an EMBL/GenBank/DDBJ whole genome shotgun (WGS) entry which is preliminary data.</text>
</comment>
<name>A0A371HBT3_MUCPR</name>
<dbReference type="Pfam" id="PF03732">
    <property type="entry name" value="Retrotrans_gag"/>
    <property type="match status" value="1"/>
</dbReference>
<keyword evidence="4" id="KW-1185">Reference proteome</keyword>
<protein>
    <recommendedName>
        <fullName evidence="2">Retrotransposon gag domain-containing protein</fullName>
    </recommendedName>
</protein>
<organism evidence="3 4">
    <name type="scientific">Mucuna pruriens</name>
    <name type="common">Velvet bean</name>
    <name type="synonym">Dolichos pruriens</name>
    <dbReference type="NCBI Taxonomy" id="157652"/>
    <lineage>
        <taxon>Eukaryota</taxon>
        <taxon>Viridiplantae</taxon>
        <taxon>Streptophyta</taxon>
        <taxon>Embryophyta</taxon>
        <taxon>Tracheophyta</taxon>
        <taxon>Spermatophyta</taxon>
        <taxon>Magnoliopsida</taxon>
        <taxon>eudicotyledons</taxon>
        <taxon>Gunneridae</taxon>
        <taxon>Pentapetalae</taxon>
        <taxon>rosids</taxon>
        <taxon>fabids</taxon>
        <taxon>Fabales</taxon>
        <taxon>Fabaceae</taxon>
        <taxon>Papilionoideae</taxon>
        <taxon>50 kb inversion clade</taxon>
        <taxon>NPAAA clade</taxon>
        <taxon>indigoferoid/millettioid clade</taxon>
        <taxon>Phaseoleae</taxon>
        <taxon>Mucuna</taxon>
    </lineage>
</organism>
<sequence>MTRSSSEPLHAFDPEIERTLHRLRKARRTITLDSSSSNSIWNSENSNFTTDESISFEHQEARSMENNDRTLKELATPNMVYQPWCIQCPPLEPAQSYKLKSSLIHLLPEFHGLAGEDPHKHLKEFHVVCSTMRLVPILPGWSCKRLAVSTADSLQYLGGYKAHVPREILPSVQNIDHKEGDFGIRQYSGETLHEYWERFNKLCVTCPHHQINEQLLIQYFYEGLMMMDRSMIDAANGGALMDKMPAAARHLISNMANNMQQFETRGTIAPRMVNEISTIDNPRLENQLTEQTSLVRQLAIDQHQPIIAVKACGICTSVEHRTNITGSSRMQPSYLKANNTDNHHTKGRMQLKDLVQIEACHRVKVATNSRIRDTRCPRSNSNSKKHHQTISSSNLQFQKNMNATIQDLKTQVGQLANSISQLQSAGSGNLHSQIIPNSRGNASIVSLRSGKELQAASQSTSNKSKSDANSQPSWQASFAPVPFPSRTLSARKPESDEELLKMFRKVEINIPLLDSIKQIPKYAKFLKELCVHKRKKMKGGVELGGIVSALTRNDDLTAGTRQALPKKCRDPGIFSVPCTIGDCTFADAMLDLELQ</sequence>
<feature type="region of interest" description="Disordered" evidence="1">
    <location>
        <begin position="450"/>
        <end position="491"/>
    </location>
</feature>
<reference evidence="3" key="1">
    <citation type="submission" date="2018-05" db="EMBL/GenBank/DDBJ databases">
        <title>Draft genome of Mucuna pruriens seed.</title>
        <authorList>
            <person name="Nnadi N.E."/>
            <person name="Vos R."/>
            <person name="Hasami M.H."/>
            <person name="Devisetty U.K."/>
            <person name="Aguiy J.C."/>
        </authorList>
    </citation>
    <scope>NUCLEOTIDE SEQUENCE [LARGE SCALE GENOMIC DNA]</scope>
    <source>
        <strain evidence="3">JCA_2017</strain>
    </source>
</reference>
<evidence type="ECO:0000259" key="2">
    <source>
        <dbReference type="Pfam" id="PF03732"/>
    </source>
</evidence>
<feature type="non-terminal residue" evidence="3">
    <location>
        <position position="1"/>
    </location>
</feature>
<dbReference type="OrthoDB" id="1305902at2759"/>
<feature type="compositionally biased region" description="Polar residues" evidence="1">
    <location>
        <begin position="455"/>
        <end position="476"/>
    </location>
</feature>
<feature type="domain" description="Retrotransposon gag" evidence="2">
    <location>
        <begin position="183"/>
        <end position="224"/>
    </location>
</feature>
<dbReference type="PANTHER" id="PTHR33223:SF3">
    <property type="match status" value="1"/>
</dbReference>
<gene>
    <name evidence="3" type="ORF">CR513_16683</name>
</gene>
<dbReference type="Proteomes" id="UP000257109">
    <property type="component" value="Unassembled WGS sequence"/>
</dbReference>
<feature type="region of interest" description="Disordered" evidence="1">
    <location>
        <begin position="370"/>
        <end position="392"/>
    </location>
</feature>
<dbReference type="InterPro" id="IPR005162">
    <property type="entry name" value="Retrotrans_gag_dom"/>
</dbReference>
<evidence type="ECO:0000313" key="4">
    <source>
        <dbReference type="Proteomes" id="UP000257109"/>
    </source>
</evidence>
<dbReference type="PANTHER" id="PTHR33223">
    <property type="entry name" value="CCHC-TYPE DOMAIN-CONTAINING PROTEIN"/>
    <property type="match status" value="1"/>
</dbReference>
<evidence type="ECO:0000313" key="3">
    <source>
        <dbReference type="EMBL" id="RDY00164.1"/>
    </source>
</evidence>
<dbReference type="EMBL" id="QJKJ01003059">
    <property type="protein sequence ID" value="RDY00164.1"/>
    <property type="molecule type" value="Genomic_DNA"/>
</dbReference>
<accession>A0A371HBT3</accession>